<reference evidence="7 8" key="1">
    <citation type="journal article" date="2014" name="Int. J. Syst. Evol. Microbiol.">
        <title>Complete genome sequence of Corynebacterium casei LMG S-19264T (=DSM 44701T), isolated from a smear-ripened cheese.</title>
        <authorList>
            <consortium name="US DOE Joint Genome Institute (JGI-PGF)"/>
            <person name="Walter F."/>
            <person name="Albersmeier A."/>
            <person name="Kalinowski J."/>
            <person name="Ruckert C."/>
        </authorList>
    </citation>
    <scope>NUCLEOTIDE SEQUENCE [LARGE SCALE GENOMIC DNA]</scope>
    <source>
        <strain evidence="7 8">CCM 8635</strain>
    </source>
</reference>
<feature type="transmembrane region" description="Helical" evidence="6">
    <location>
        <begin position="198"/>
        <end position="217"/>
    </location>
</feature>
<evidence type="ECO:0000313" key="7">
    <source>
        <dbReference type="EMBL" id="GGH43676.1"/>
    </source>
</evidence>
<feature type="transmembrane region" description="Helical" evidence="6">
    <location>
        <begin position="125"/>
        <end position="148"/>
    </location>
</feature>
<dbReference type="Proteomes" id="UP000652691">
    <property type="component" value="Unassembled WGS sequence"/>
</dbReference>
<organism evidence="7 8">
    <name type="scientific">Acinetobacter courvalinii</name>
    <dbReference type="NCBI Taxonomy" id="280147"/>
    <lineage>
        <taxon>Bacteria</taxon>
        <taxon>Pseudomonadati</taxon>
        <taxon>Pseudomonadota</taxon>
        <taxon>Gammaproteobacteria</taxon>
        <taxon>Moraxellales</taxon>
        <taxon>Moraxellaceae</taxon>
        <taxon>Acinetobacter</taxon>
    </lineage>
</organism>
<evidence type="ECO:0000256" key="1">
    <source>
        <dbReference type="ARBA" id="ARBA00004651"/>
    </source>
</evidence>
<dbReference type="GO" id="GO:0005886">
    <property type="term" value="C:plasma membrane"/>
    <property type="evidence" value="ECO:0007669"/>
    <property type="project" value="UniProtKB-SubCell"/>
</dbReference>
<feature type="transmembrane region" description="Helical" evidence="6">
    <location>
        <begin position="255"/>
        <end position="279"/>
    </location>
</feature>
<dbReference type="InterPro" id="IPR050833">
    <property type="entry name" value="Poly_Biosynth_Transport"/>
</dbReference>
<evidence type="ECO:0000256" key="2">
    <source>
        <dbReference type="ARBA" id="ARBA00022475"/>
    </source>
</evidence>
<keyword evidence="2" id="KW-1003">Cell membrane</keyword>
<feature type="transmembrane region" description="Helical" evidence="6">
    <location>
        <begin position="160"/>
        <end position="186"/>
    </location>
</feature>
<dbReference type="EMBL" id="BMDA01000006">
    <property type="protein sequence ID" value="GGH43676.1"/>
    <property type="molecule type" value="Genomic_DNA"/>
</dbReference>
<feature type="transmembrane region" description="Helical" evidence="6">
    <location>
        <begin position="41"/>
        <end position="64"/>
    </location>
</feature>
<evidence type="ECO:0000256" key="6">
    <source>
        <dbReference type="SAM" id="Phobius"/>
    </source>
</evidence>
<feature type="transmembrane region" description="Helical" evidence="6">
    <location>
        <begin position="12"/>
        <end position="35"/>
    </location>
</feature>
<gene>
    <name evidence="7" type="ORF">GCM10007354_32280</name>
</gene>
<keyword evidence="4 6" id="KW-1133">Transmembrane helix</keyword>
<comment type="caution">
    <text evidence="7">The sequence shown here is derived from an EMBL/GenBank/DDBJ whole genome shotgun (WGS) entry which is preliminary data.</text>
</comment>
<evidence type="ECO:0000313" key="8">
    <source>
        <dbReference type="Proteomes" id="UP000652691"/>
    </source>
</evidence>
<sequence>MIVSMLSRANNNLYIYMLAELTRPFFLIVVAIAYIYMDFDIVSIFLFALLLSCLLSFFLCILKYDSLINKNIEEESSVYFSTKIIIIYTAPLFFVQIMSLVNNVSDKYILQHYMGVEEVGLYGKAYLIGSSLGLLLDSLMLLWTPFVIKNRTKLINVFSSRLILCSVGVCIFSLIVLCIAYISFYFKLEFKFISNQMIVISLIIVSAFISRIGYQILTPLINAYDKTTWVAKISFISMLLGILLNFLLIPVVGGYGAAIATFISFVTYSIMAIFIFLLLRKSLVLSEG</sequence>
<proteinExistence type="predicted"/>
<protein>
    <recommendedName>
        <fullName evidence="9">Polysaccharide biosynthesis protein C-terminal domain-containing protein</fullName>
    </recommendedName>
</protein>
<evidence type="ECO:0000256" key="3">
    <source>
        <dbReference type="ARBA" id="ARBA00022692"/>
    </source>
</evidence>
<dbReference type="AlphaFoldDB" id="A0ABD0ABD2"/>
<evidence type="ECO:0000256" key="5">
    <source>
        <dbReference type="ARBA" id="ARBA00023136"/>
    </source>
</evidence>
<dbReference type="PANTHER" id="PTHR30250">
    <property type="entry name" value="PST FAMILY PREDICTED COLANIC ACID TRANSPORTER"/>
    <property type="match status" value="1"/>
</dbReference>
<feature type="transmembrane region" description="Helical" evidence="6">
    <location>
        <begin position="85"/>
        <end position="105"/>
    </location>
</feature>
<comment type="subcellular location">
    <subcellularLocation>
        <location evidence="1">Cell membrane</location>
        <topology evidence="1">Multi-pass membrane protein</topology>
    </subcellularLocation>
</comment>
<evidence type="ECO:0000256" key="4">
    <source>
        <dbReference type="ARBA" id="ARBA00022989"/>
    </source>
</evidence>
<dbReference type="PANTHER" id="PTHR30250:SF11">
    <property type="entry name" value="O-ANTIGEN TRANSPORTER-RELATED"/>
    <property type="match status" value="1"/>
</dbReference>
<feature type="transmembrane region" description="Helical" evidence="6">
    <location>
        <begin position="229"/>
        <end position="249"/>
    </location>
</feature>
<name>A0ABD0ABD2_9GAMM</name>
<evidence type="ECO:0008006" key="9">
    <source>
        <dbReference type="Google" id="ProtNLM"/>
    </source>
</evidence>
<keyword evidence="5 6" id="KW-0472">Membrane</keyword>
<keyword evidence="3 6" id="KW-0812">Transmembrane</keyword>
<accession>A0ABD0ABD2</accession>